<proteinExistence type="predicted"/>
<feature type="compositionally biased region" description="Basic residues" evidence="1">
    <location>
        <begin position="58"/>
        <end position="71"/>
    </location>
</feature>
<name>A0A0E3N9R4_METTT</name>
<accession>A0A0E3N9R4</accession>
<dbReference type="EMBL" id="CP009501">
    <property type="protein sequence ID" value="AKB11796.1"/>
    <property type="molecule type" value="Genomic_DNA"/>
</dbReference>
<evidence type="ECO:0000313" key="3">
    <source>
        <dbReference type="Proteomes" id="UP000066529"/>
    </source>
</evidence>
<dbReference type="PATRIC" id="fig|523844.20.peg.50"/>
<sequence length="71" mass="9055">MFVIQKLQIILDNRIQTQKNPYFSRFIFHIEFIFLENKLMKKKENEYRRAEKEEKRQKMEKRKKYKKEAKK</sequence>
<dbReference type="AlphaFoldDB" id="A0A0E3N9R4"/>
<protein>
    <submittedName>
        <fullName evidence="2">Uncharacterized protein</fullName>
    </submittedName>
</protein>
<reference evidence="2 3" key="1">
    <citation type="submission" date="2014-07" db="EMBL/GenBank/DDBJ databases">
        <title>Methanogenic archaea and the global carbon cycle.</title>
        <authorList>
            <person name="Henriksen J.R."/>
            <person name="Luke J."/>
            <person name="Reinhart S."/>
            <person name="Benedict M.N."/>
            <person name="Youngblut N.D."/>
            <person name="Metcalf M.E."/>
            <person name="Whitaker R.J."/>
            <person name="Metcalf W.W."/>
        </authorList>
    </citation>
    <scope>NUCLEOTIDE SEQUENCE [LARGE SCALE GENOMIC DNA]</scope>
    <source>
        <strain evidence="3">ATCC 43570 / DSM 1825 / OCM 12 / VKM B-1830 / TM-1</strain>
    </source>
</reference>
<evidence type="ECO:0000313" key="2">
    <source>
        <dbReference type="EMBL" id="AKB11796.1"/>
    </source>
</evidence>
<feature type="region of interest" description="Disordered" evidence="1">
    <location>
        <begin position="45"/>
        <end position="71"/>
    </location>
</feature>
<feature type="compositionally biased region" description="Basic and acidic residues" evidence="1">
    <location>
        <begin position="45"/>
        <end position="57"/>
    </location>
</feature>
<dbReference type="KEGG" id="mthr:MSTHT_0038"/>
<dbReference type="Proteomes" id="UP000066529">
    <property type="component" value="Chromosome"/>
</dbReference>
<evidence type="ECO:0000256" key="1">
    <source>
        <dbReference type="SAM" id="MobiDB-lite"/>
    </source>
</evidence>
<gene>
    <name evidence="2" type="ORF">MSTHT_0038</name>
</gene>
<organism evidence="2 3">
    <name type="scientific">Methanosarcina thermophila (strain ATCC 43570 / DSM 1825 / OCM 12 / VKM B-1830 / TM-1)</name>
    <dbReference type="NCBI Taxonomy" id="523844"/>
    <lineage>
        <taxon>Archaea</taxon>
        <taxon>Methanobacteriati</taxon>
        <taxon>Methanobacteriota</taxon>
        <taxon>Stenosarchaea group</taxon>
        <taxon>Methanomicrobia</taxon>
        <taxon>Methanosarcinales</taxon>
        <taxon>Methanosarcinaceae</taxon>
        <taxon>Methanosarcina</taxon>
    </lineage>
</organism>
<dbReference type="HOGENOM" id="CLU_2730472_0_0_2"/>